<protein>
    <recommendedName>
        <fullName evidence="8">Transposase</fullName>
    </recommendedName>
</protein>
<keyword evidence="4" id="KW-0238">DNA-binding</keyword>
<dbReference type="EMBL" id="BONV01000006">
    <property type="protein sequence ID" value="GIG79051.1"/>
    <property type="molecule type" value="Genomic_DNA"/>
</dbReference>
<keyword evidence="3" id="KW-0815">Transposition</keyword>
<evidence type="ECO:0000313" key="6">
    <source>
        <dbReference type="EMBL" id="GIG79051.1"/>
    </source>
</evidence>
<dbReference type="GO" id="GO:0004803">
    <property type="term" value="F:transposase activity"/>
    <property type="evidence" value="ECO:0007669"/>
    <property type="project" value="InterPro"/>
</dbReference>
<name>A0A8J3PQS0_9ACTN</name>
<evidence type="ECO:0000256" key="5">
    <source>
        <dbReference type="ARBA" id="ARBA00023172"/>
    </source>
</evidence>
<dbReference type="Pfam" id="PF00872">
    <property type="entry name" value="Transposase_mut"/>
    <property type="match status" value="1"/>
</dbReference>
<comment type="function">
    <text evidence="1">Required for the transposition of the insertion element.</text>
</comment>
<dbReference type="Proteomes" id="UP000630097">
    <property type="component" value="Unassembled WGS sequence"/>
</dbReference>
<evidence type="ECO:0000313" key="7">
    <source>
        <dbReference type="Proteomes" id="UP000630097"/>
    </source>
</evidence>
<keyword evidence="5" id="KW-0233">DNA recombination</keyword>
<accession>A0A8J3PQS0</accession>
<evidence type="ECO:0008006" key="8">
    <source>
        <dbReference type="Google" id="ProtNLM"/>
    </source>
</evidence>
<dbReference type="GO" id="GO:0006313">
    <property type="term" value="P:DNA transposition"/>
    <property type="evidence" value="ECO:0007669"/>
    <property type="project" value="InterPro"/>
</dbReference>
<evidence type="ECO:0000256" key="1">
    <source>
        <dbReference type="ARBA" id="ARBA00002190"/>
    </source>
</evidence>
<evidence type="ECO:0000256" key="3">
    <source>
        <dbReference type="ARBA" id="ARBA00022578"/>
    </source>
</evidence>
<dbReference type="GO" id="GO:0003677">
    <property type="term" value="F:DNA binding"/>
    <property type="evidence" value="ECO:0007669"/>
    <property type="project" value="UniProtKB-KW"/>
</dbReference>
<comment type="caution">
    <text evidence="6">The sequence shown here is derived from an EMBL/GenBank/DDBJ whole genome shotgun (WGS) entry which is preliminary data.</text>
</comment>
<gene>
    <name evidence="6" type="ORF">Pka01_21780</name>
</gene>
<evidence type="ECO:0000256" key="2">
    <source>
        <dbReference type="ARBA" id="ARBA00010961"/>
    </source>
</evidence>
<organism evidence="6 7">
    <name type="scientific">Planotetraspora kaengkrachanensis</name>
    <dbReference type="NCBI Taxonomy" id="575193"/>
    <lineage>
        <taxon>Bacteria</taxon>
        <taxon>Bacillati</taxon>
        <taxon>Actinomycetota</taxon>
        <taxon>Actinomycetes</taxon>
        <taxon>Streptosporangiales</taxon>
        <taxon>Streptosporangiaceae</taxon>
        <taxon>Planotetraspora</taxon>
    </lineage>
</organism>
<dbReference type="AlphaFoldDB" id="A0A8J3PQS0"/>
<dbReference type="InterPro" id="IPR001207">
    <property type="entry name" value="Transposase_mutator"/>
</dbReference>
<evidence type="ECO:0000256" key="4">
    <source>
        <dbReference type="ARBA" id="ARBA00023125"/>
    </source>
</evidence>
<proteinExistence type="inferred from homology"/>
<reference evidence="6 7" key="1">
    <citation type="submission" date="2021-01" db="EMBL/GenBank/DDBJ databases">
        <title>Whole genome shotgun sequence of Planotetraspora kaengkrachanensis NBRC 104272.</title>
        <authorList>
            <person name="Komaki H."/>
            <person name="Tamura T."/>
        </authorList>
    </citation>
    <scope>NUCLEOTIDE SEQUENCE [LARGE SCALE GENOMIC DNA]</scope>
    <source>
        <strain evidence="6 7">NBRC 104272</strain>
    </source>
</reference>
<keyword evidence="7" id="KW-1185">Reference proteome</keyword>
<comment type="similarity">
    <text evidence="2">Belongs to the transposase mutator family.</text>
</comment>
<sequence length="70" mass="7676">MLQAFIEAEATAVIGAAPHQRSDQRTTHRNGHRDRLLTTAAGDLELKIAKLRSGSSRLFAGSDRMGWSEL</sequence>